<keyword evidence="3" id="KW-1185">Reference proteome</keyword>
<dbReference type="InterPro" id="IPR000182">
    <property type="entry name" value="GNAT_dom"/>
</dbReference>
<dbReference type="InterPro" id="IPR016181">
    <property type="entry name" value="Acyl_CoA_acyltransferase"/>
</dbReference>
<dbReference type="EMBL" id="CP003179">
    <property type="protein sequence ID" value="AEW04779.1"/>
    <property type="molecule type" value="Genomic_DNA"/>
</dbReference>
<gene>
    <name evidence="2" type="ordered locus">Sulac_1282</name>
</gene>
<protein>
    <submittedName>
        <fullName evidence="2">GCN5-related N-acetyltransferase</fullName>
    </submittedName>
</protein>
<dbReference type="PROSITE" id="PS51186">
    <property type="entry name" value="GNAT"/>
    <property type="match status" value="1"/>
</dbReference>
<dbReference type="Gene3D" id="3.40.630.30">
    <property type="match status" value="1"/>
</dbReference>
<proteinExistence type="predicted"/>
<reference evidence="3" key="1">
    <citation type="submission" date="2011-12" db="EMBL/GenBank/DDBJ databases">
        <title>The complete genome of chromosome of Sulfobacillus acidophilus DSM 10332.</title>
        <authorList>
            <person name="Lucas S."/>
            <person name="Han J."/>
            <person name="Lapidus A."/>
            <person name="Bruce D."/>
            <person name="Goodwin L."/>
            <person name="Pitluck S."/>
            <person name="Peters L."/>
            <person name="Kyrpides N."/>
            <person name="Mavromatis K."/>
            <person name="Ivanova N."/>
            <person name="Mikhailova N."/>
            <person name="Chertkov O."/>
            <person name="Saunders E."/>
            <person name="Detter J.C."/>
            <person name="Tapia R."/>
            <person name="Han C."/>
            <person name="Land M."/>
            <person name="Hauser L."/>
            <person name="Markowitz V."/>
            <person name="Cheng J.-F."/>
            <person name="Hugenholtz P."/>
            <person name="Woyke T."/>
            <person name="Wu D."/>
            <person name="Pukall R."/>
            <person name="Gehrich-Schroeter G."/>
            <person name="Schneider S."/>
            <person name="Klenk H.-P."/>
            <person name="Eisen J.A."/>
        </authorList>
    </citation>
    <scope>NUCLEOTIDE SEQUENCE [LARGE SCALE GENOMIC DNA]</scope>
    <source>
        <strain evidence="3">ATCC 700253 / DSM 10332 / NAL</strain>
    </source>
</reference>
<sequence length="152" mass="17731">MRWVRIAAPEQWGDFVTLVREYGQMLPYSLEFQGWSQELEDPAAIYRAPGYALLAYDQSYPAGTVALKDLGHAIGEVKRLYVRPLYRGQHLGGQLLDQLMDEARTQGFRRLWLDTLPFMVSARRLYESRGFYEIPPYYDNPLPGVQYFECRL</sequence>
<dbReference type="PANTHER" id="PTHR43305:SF1">
    <property type="entry name" value="FAMILY N-ACETYLTRANSFERASE, PUTATIVE (AFU_ORTHOLOGUE AFUA_2G01380)-RELATED"/>
    <property type="match status" value="1"/>
</dbReference>
<dbReference type="CDD" id="cd04301">
    <property type="entry name" value="NAT_SF"/>
    <property type="match status" value="1"/>
</dbReference>
<evidence type="ECO:0000313" key="2">
    <source>
        <dbReference type="EMBL" id="AEW04779.1"/>
    </source>
</evidence>
<dbReference type="SUPFAM" id="SSF55729">
    <property type="entry name" value="Acyl-CoA N-acyltransferases (Nat)"/>
    <property type="match status" value="1"/>
</dbReference>
<reference evidence="2 3" key="2">
    <citation type="journal article" date="2012" name="Stand. Genomic Sci.">
        <title>Complete genome sequence of the moderately thermophilic mineral-sulfide-oxidizing firmicute Sulfobacillus acidophilus type strain (NAL(T)).</title>
        <authorList>
            <person name="Anderson I."/>
            <person name="Chertkov O."/>
            <person name="Chen A."/>
            <person name="Saunders E."/>
            <person name="Lapidus A."/>
            <person name="Nolan M."/>
            <person name="Lucas S."/>
            <person name="Hammon N."/>
            <person name="Deshpande S."/>
            <person name="Cheng J.F."/>
            <person name="Han C."/>
            <person name="Tapia R."/>
            <person name="Goodwin L.A."/>
            <person name="Pitluck S."/>
            <person name="Liolios K."/>
            <person name="Pagani I."/>
            <person name="Ivanova N."/>
            <person name="Mikhailova N."/>
            <person name="Pati A."/>
            <person name="Palaniappan K."/>
            <person name="Land M."/>
            <person name="Pan C."/>
            <person name="Rohde M."/>
            <person name="Pukall R."/>
            <person name="Goker M."/>
            <person name="Detter J.C."/>
            <person name="Woyke T."/>
            <person name="Bristow J."/>
            <person name="Eisen J.A."/>
            <person name="Markowitz V."/>
            <person name="Hugenholtz P."/>
            <person name="Kyrpides N.C."/>
            <person name="Klenk H.P."/>
            <person name="Mavromatis K."/>
        </authorList>
    </citation>
    <scope>NUCLEOTIDE SEQUENCE [LARGE SCALE GENOMIC DNA]</scope>
    <source>
        <strain evidence="3">ATCC 700253 / DSM 10332 / NAL</strain>
    </source>
</reference>
<dbReference type="GO" id="GO:0016747">
    <property type="term" value="F:acyltransferase activity, transferring groups other than amino-acyl groups"/>
    <property type="evidence" value="ECO:0007669"/>
    <property type="project" value="InterPro"/>
</dbReference>
<dbReference type="PANTHER" id="PTHR43305">
    <property type="entry name" value="FAMILY N-ACETYLTRANSFERASE, PUTATIVE (AFU_ORTHOLOGUE AFUA_2G01380)-RELATED"/>
    <property type="match status" value="1"/>
</dbReference>
<dbReference type="KEGG" id="sap:Sulac_1282"/>
<accession>G8TVT5</accession>
<feature type="domain" description="N-acetyltransferase" evidence="1">
    <location>
        <begin position="4"/>
        <end position="152"/>
    </location>
</feature>
<name>G8TVT5_SULAD</name>
<dbReference type="InterPro" id="IPR052777">
    <property type="entry name" value="Acetyltransferase_Enz"/>
</dbReference>
<dbReference type="Pfam" id="PF00583">
    <property type="entry name" value="Acetyltransf_1"/>
    <property type="match status" value="1"/>
</dbReference>
<evidence type="ECO:0000313" key="3">
    <source>
        <dbReference type="Proteomes" id="UP000005439"/>
    </source>
</evidence>
<dbReference type="STRING" id="679936.Sulac_1282"/>
<dbReference type="HOGENOM" id="CLU_013985_11_0_9"/>
<dbReference type="AlphaFoldDB" id="G8TVT5"/>
<dbReference type="Proteomes" id="UP000005439">
    <property type="component" value="Chromosome"/>
</dbReference>
<organism evidence="2 3">
    <name type="scientific">Sulfobacillus acidophilus (strain ATCC 700253 / DSM 10332 / NAL)</name>
    <dbReference type="NCBI Taxonomy" id="679936"/>
    <lineage>
        <taxon>Bacteria</taxon>
        <taxon>Bacillati</taxon>
        <taxon>Bacillota</taxon>
        <taxon>Clostridia</taxon>
        <taxon>Eubacteriales</taxon>
        <taxon>Clostridiales Family XVII. Incertae Sedis</taxon>
        <taxon>Sulfobacillus</taxon>
    </lineage>
</organism>
<evidence type="ECO:0000259" key="1">
    <source>
        <dbReference type="PROSITE" id="PS51186"/>
    </source>
</evidence>
<dbReference type="PATRIC" id="fig|679936.5.peg.1344"/>